<dbReference type="EMBL" id="BORQ01000001">
    <property type="protein sequence ID" value="GIO28882.1"/>
    <property type="molecule type" value="Genomic_DNA"/>
</dbReference>
<dbReference type="InterPro" id="IPR032710">
    <property type="entry name" value="NTF2-like_dom_sf"/>
</dbReference>
<dbReference type="GO" id="GO:0071972">
    <property type="term" value="F:peptidoglycan L,D-transpeptidase activity"/>
    <property type="evidence" value="ECO:0007669"/>
    <property type="project" value="TreeGrafter"/>
</dbReference>
<evidence type="ECO:0000259" key="6">
    <source>
        <dbReference type="Pfam" id="PF05223"/>
    </source>
</evidence>
<reference evidence="7" key="1">
    <citation type="submission" date="2021-03" db="EMBL/GenBank/DDBJ databases">
        <title>Antimicrobial resistance genes in bacteria isolated from Japanese honey, and their potential for conferring macrolide and lincosamide resistance in the American foulbrood pathogen Paenibacillus larvae.</title>
        <authorList>
            <person name="Okamoto M."/>
            <person name="Kumagai M."/>
            <person name="Kanamori H."/>
            <person name="Takamatsu D."/>
        </authorList>
    </citation>
    <scope>NUCLEOTIDE SEQUENCE</scope>
    <source>
        <strain evidence="7">J2TS6</strain>
    </source>
</reference>
<gene>
    <name evidence="7" type="primary">pbp3</name>
    <name evidence="7" type="ORF">J2TS6_00230</name>
</gene>
<evidence type="ECO:0000259" key="5">
    <source>
        <dbReference type="Pfam" id="PF03717"/>
    </source>
</evidence>
<dbReference type="SUPFAM" id="SSF56601">
    <property type="entry name" value="beta-lactamase/transpeptidase-like"/>
    <property type="match status" value="1"/>
</dbReference>
<dbReference type="Gene3D" id="3.30.1390.30">
    <property type="entry name" value="Penicillin-binding protein 2a, domain 3"/>
    <property type="match status" value="1"/>
</dbReference>
<comment type="similarity">
    <text evidence="2">Belongs to the transpeptidase family.</text>
</comment>
<evidence type="ECO:0000256" key="1">
    <source>
        <dbReference type="ARBA" id="ARBA00004370"/>
    </source>
</evidence>
<dbReference type="Gene3D" id="3.40.710.10">
    <property type="entry name" value="DD-peptidase/beta-lactamase superfamily"/>
    <property type="match status" value="1"/>
</dbReference>
<feature type="domain" description="Penicillin-binding protein dimerisation" evidence="5">
    <location>
        <begin position="156"/>
        <end position="321"/>
    </location>
</feature>
<dbReference type="Pfam" id="PF00905">
    <property type="entry name" value="Transpeptidase"/>
    <property type="match status" value="1"/>
</dbReference>
<keyword evidence="8" id="KW-1185">Reference proteome</keyword>
<dbReference type="InterPro" id="IPR001460">
    <property type="entry name" value="PCN-bd_Tpept"/>
</dbReference>
<dbReference type="AlphaFoldDB" id="A0A919XDI4"/>
<dbReference type="GO" id="GO:0046677">
    <property type="term" value="P:response to antibiotic"/>
    <property type="evidence" value="ECO:0007669"/>
    <property type="project" value="InterPro"/>
</dbReference>
<dbReference type="Proteomes" id="UP000679779">
    <property type="component" value="Unassembled WGS sequence"/>
</dbReference>
<organism evidence="7 8">
    <name type="scientific">Paenibacillus albilobatus</name>
    <dbReference type="NCBI Taxonomy" id="2716884"/>
    <lineage>
        <taxon>Bacteria</taxon>
        <taxon>Bacillati</taxon>
        <taxon>Bacillota</taxon>
        <taxon>Bacilli</taxon>
        <taxon>Bacillales</taxon>
        <taxon>Paenibacillaceae</taxon>
        <taxon>Paenibacillus</taxon>
    </lineage>
</organism>
<dbReference type="RefSeq" id="WP_160041691.1">
    <property type="nucleotide sequence ID" value="NZ_BORQ01000001.1"/>
</dbReference>
<evidence type="ECO:0000259" key="4">
    <source>
        <dbReference type="Pfam" id="PF00905"/>
    </source>
</evidence>
<sequence length="678" mass="75276">MKMIRLLICIVLLVLVLSGCKKEEVQPEEVFESYISYWQQGRYDQMYELISESAQHTMTPKEFAARYNSIYEGIKMNDLSVAPDLQDDQPKKGASDIHTFHYRLRMDTAAGPIAVDGAMQIARNQDNNHEWKVDWKPSLLFPSMKQGDKVNVRSLKAERGAIYDRFGRELAMNGSIEVLGIVPGKLGEDREATIAELSKRLAVPESFIEEKLAAPWVKADLFVPIVNVTGDRLHLDFSDMPGVAKRNKSARIYPYGEAAAHLTGYVRQVTAQDIERHPEQRLDSTDVIGKAGMEQIYDKRLRGRDGSQITIVQADGVVKETLAKVDPVDGEDIHVTIDAQLQRSMYQSFDGDAGTGAAIKPRTGEILALVSSPAYDPNLFIQGLSEEQWNSWIEDPQKPLLNRFTKLYSPGSVFKPITASIGLQLGISSVDKAKTIKGLRWAKDESWGNYYVKRVRDVSVESLTDAIVNSDNIYLAQEALEIGAEHFSREAEKFGFGKILPISYPFPKASLSNKGITNEILLADSSYGQGEVIMSSLHLALSYTPFINEGKLISPVFELTDGKEPQEDTGREPVLTPETAAAVNGMLLEVVDNPKGTGHGAYIKGYKIAGKTGTAELKRTKEEKGRENGWFVAYDAAGAELMMAMMIEDVQNRGGSAHVVRKTAPVLREYMKSLSRKD</sequence>
<dbReference type="Gene3D" id="3.10.450.100">
    <property type="entry name" value="NTF2-like, domain 1"/>
    <property type="match status" value="1"/>
</dbReference>
<evidence type="ECO:0000313" key="8">
    <source>
        <dbReference type="Proteomes" id="UP000679779"/>
    </source>
</evidence>
<dbReference type="InterPro" id="IPR012338">
    <property type="entry name" value="Beta-lactam/transpept-like"/>
</dbReference>
<evidence type="ECO:0000256" key="3">
    <source>
        <dbReference type="ARBA" id="ARBA00023136"/>
    </source>
</evidence>
<dbReference type="InterPro" id="IPR007887">
    <property type="entry name" value="MecA_N"/>
</dbReference>
<dbReference type="GO" id="GO:0008658">
    <property type="term" value="F:penicillin binding"/>
    <property type="evidence" value="ECO:0007669"/>
    <property type="project" value="InterPro"/>
</dbReference>
<proteinExistence type="inferred from homology"/>
<dbReference type="InterPro" id="IPR005311">
    <property type="entry name" value="PBP_dimer"/>
</dbReference>
<dbReference type="SUPFAM" id="SSF54427">
    <property type="entry name" value="NTF2-like"/>
    <property type="match status" value="1"/>
</dbReference>
<name>A0A919XDI4_9BACL</name>
<protein>
    <submittedName>
        <fullName evidence="7">Penicillin-binding protein 3</fullName>
    </submittedName>
</protein>
<dbReference type="GO" id="GO:0005886">
    <property type="term" value="C:plasma membrane"/>
    <property type="evidence" value="ECO:0007669"/>
    <property type="project" value="TreeGrafter"/>
</dbReference>
<evidence type="ECO:0000313" key="7">
    <source>
        <dbReference type="EMBL" id="GIO28882.1"/>
    </source>
</evidence>
<accession>A0A919XDI4</accession>
<evidence type="ECO:0000256" key="2">
    <source>
        <dbReference type="ARBA" id="ARBA00007171"/>
    </source>
</evidence>
<dbReference type="Pfam" id="PF03717">
    <property type="entry name" value="PBP_dimer"/>
    <property type="match status" value="1"/>
</dbReference>
<feature type="domain" description="NTF2-like N-terminal transpeptidase" evidence="6">
    <location>
        <begin position="26"/>
        <end position="148"/>
    </location>
</feature>
<dbReference type="PROSITE" id="PS51257">
    <property type="entry name" value="PROKAR_LIPOPROTEIN"/>
    <property type="match status" value="1"/>
</dbReference>
<dbReference type="PANTHER" id="PTHR30627">
    <property type="entry name" value="PEPTIDOGLYCAN D,D-TRANSPEPTIDASE"/>
    <property type="match status" value="1"/>
</dbReference>
<comment type="subcellular location">
    <subcellularLocation>
        <location evidence="1">Membrane</location>
    </subcellularLocation>
</comment>
<dbReference type="GO" id="GO:0071555">
    <property type="term" value="P:cell wall organization"/>
    <property type="evidence" value="ECO:0007669"/>
    <property type="project" value="TreeGrafter"/>
</dbReference>
<dbReference type="Gene3D" id="3.90.1310.10">
    <property type="entry name" value="Penicillin-binding protein 2a (Domain 2)"/>
    <property type="match status" value="1"/>
</dbReference>
<dbReference type="InterPro" id="IPR050515">
    <property type="entry name" value="Beta-lactam/transpept"/>
</dbReference>
<keyword evidence="3" id="KW-0472">Membrane</keyword>
<dbReference type="PANTHER" id="PTHR30627:SF25">
    <property type="entry name" value="PENICILLIN-BINDING PROTEIN 3"/>
    <property type="match status" value="1"/>
</dbReference>
<comment type="caution">
    <text evidence="7">The sequence shown here is derived from an EMBL/GenBank/DDBJ whole genome shotgun (WGS) entry which is preliminary data.</text>
</comment>
<feature type="domain" description="Penicillin-binding protein transpeptidase" evidence="4">
    <location>
        <begin position="356"/>
        <end position="657"/>
    </location>
</feature>
<dbReference type="InterPro" id="IPR036138">
    <property type="entry name" value="PBP_dimer_sf"/>
</dbReference>
<dbReference type="SUPFAM" id="SSF56519">
    <property type="entry name" value="Penicillin binding protein dimerisation domain"/>
    <property type="match status" value="1"/>
</dbReference>
<dbReference type="Pfam" id="PF05223">
    <property type="entry name" value="MecA_N"/>
    <property type="match status" value="1"/>
</dbReference>